<proteinExistence type="predicted"/>
<comment type="caution">
    <text evidence="10">The sequence shown here is derived from an EMBL/GenBank/DDBJ whole genome shotgun (WGS) entry which is preliminary data.</text>
</comment>
<reference evidence="10 11" key="1">
    <citation type="submission" date="2020-02" db="EMBL/GenBank/DDBJ databases">
        <title>A chromosome-scale genome assembly of the black bullhead catfish (Ameiurus melas).</title>
        <authorList>
            <person name="Wen M."/>
            <person name="Zham M."/>
            <person name="Cabau C."/>
            <person name="Klopp C."/>
            <person name="Donnadieu C."/>
            <person name="Roques C."/>
            <person name="Bouchez O."/>
            <person name="Lampietro C."/>
            <person name="Jouanno E."/>
            <person name="Herpin A."/>
            <person name="Louis A."/>
            <person name="Berthelot C."/>
            <person name="Parey E."/>
            <person name="Roest-Crollius H."/>
            <person name="Braasch I."/>
            <person name="Postlethwait J."/>
            <person name="Robinson-Rechavi M."/>
            <person name="Echchiki A."/>
            <person name="Begum T."/>
            <person name="Montfort J."/>
            <person name="Schartl M."/>
            <person name="Bobe J."/>
            <person name="Guiguen Y."/>
        </authorList>
    </citation>
    <scope>NUCLEOTIDE SEQUENCE [LARGE SCALE GENOMIC DNA]</scope>
    <source>
        <strain evidence="10">M_S1</strain>
        <tissue evidence="10">Blood</tissue>
    </source>
</reference>
<dbReference type="AlphaFoldDB" id="A0A7J6ACK3"/>
<dbReference type="Gene3D" id="1.10.730.10">
    <property type="entry name" value="Isoleucyl-tRNA Synthetase, Domain 1"/>
    <property type="match status" value="1"/>
</dbReference>
<dbReference type="Proteomes" id="UP000593565">
    <property type="component" value="Unassembled WGS sequence"/>
</dbReference>
<dbReference type="InterPro" id="IPR013155">
    <property type="entry name" value="M/V/L/I-tRNA-synth_anticd-bd"/>
</dbReference>
<dbReference type="Pfam" id="PF08264">
    <property type="entry name" value="Anticodon_1"/>
    <property type="match status" value="1"/>
</dbReference>
<organism evidence="10 11">
    <name type="scientific">Ameiurus melas</name>
    <name type="common">Black bullhead</name>
    <name type="synonym">Silurus melas</name>
    <dbReference type="NCBI Taxonomy" id="219545"/>
    <lineage>
        <taxon>Eukaryota</taxon>
        <taxon>Metazoa</taxon>
        <taxon>Chordata</taxon>
        <taxon>Craniata</taxon>
        <taxon>Vertebrata</taxon>
        <taxon>Euteleostomi</taxon>
        <taxon>Actinopterygii</taxon>
        <taxon>Neopterygii</taxon>
        <taxon>Teleostei</taxon>
        <taxon>Ostariophysi</taxon>
        <taxon>Siluriformes</taxon>
        <taxon>Ictaluridae</taxon>
        <taxon>Ameiurus</taxon>
    </lineage>
</organism>
<evidence type="ECO:0000256" key="7">
    <source>
        <dbReference type="ARBA" id="ARBA00029936"/>
    </source>
</evidence>
<evidence type="ECO:0000256" key="6">
    <source>
        <dbReference type="ARBA" id="ARBA00023146"/>
    </source>
</evidence>
<accession>A0A7J6ACK3</accession>
<evidence type="ECO:0000259" key="9">
    <source>
        <dbReference type="Pfam" id="PF08264"/>
    </source>
</evidence>
<dbReference type="SUPFAM" id="SSF47323">
    <property type="entry name" value="Anticodon-binding domain of a subclass of class I aminoacyl-tRNA synthetases"/>
    <property type="match status" value="1"/>
</dbReference>
<evidence type="ECO:0000256" key="5">
    <source>
        <dbReference type="ARBA" id="ARBA00022917"/>
    </source>
</evidence>
<evidence type="ECO:0000256" key="3">
    <source>
        <dbReference type="ARBA" id="ARBA00022741"/>
    </source>
</evidence>
<feature type="domain" description="Methionyl/Valyl/Leucyl/Isoleucyl-tRNA synthetase anticodon-binding" evidence="9">
    <location>
        <begin position="185"/>
        <end position="339"/>
    </location>
</feature>
<dbReference type="Pfam" id="PF00133">
    <property type="entry name" value="tRNA-synt_1"/>
    <property type="match status" value="1"/>
</dbReference>
<evidence type="ECO:0000256" key="4">
    <source>
        <dbReference type="ARBA" id="ARBA00022840"/>
    </source>
</evidence>
<dbReference type="EMBL" id="JAAGNN010000014">
    <property type="protein sequence ID" value="KAF4080583.1"/>
    <property type="molecule type" value="Genomic_DNA"/>
</dbReference>
<dbReference type="FunFam" id="1.10.730.10:FF:000019">
    <property type="entry name" value="Valine--tRNA ligase, mitochondrial"/>
    <property type="match status" value="1"/>
</dbReference>
<keyword evidence="11" id="KW-1185">Reference proteome</keyword>
<dbReference type="FunFam" id="3.40.50.620:FF:000457">
    <property type="entry name" value="Predicted protein"/>
    <property type="match status" value="1"/>
</dbReference>
<dbReference type="InterPro" id="IPR033705">
    <property type="entry name" value="Anticodon_Ia_Val"/>
</dbReference>
<evidence type="ECO:0000313" key="11">
    <source>
        <dbReference type="Proteomes" id="UP000593565"/>
    </source>
</evidence>
<dbReference type="PANTHER" id="PTHR11946">
    <property type="entry name" value="VALYL-TRNA SYNTHETASES"/>
    <property type="match status" value="1"/>
</dbReference>
<dbReference type="InterPro" id="IPR009080">
    <property type="entry name" value="tRNAsynth_Ia_anticodon-bd"/>
</dbReference>
<sequence>MLGWPEQTEDLKEFYPNTILETGSDLIFFWVARMVMLGTELTGQLPFKQVLFHSLVRDKHGRKMSKSLGNVIDPSDVISGVSLERLQEKVMEGNLDARERAVALEAQRKDFPKGIPECGTDALRFALCSYKAQGEDISMSVSQVLSCRHFCNKMWQTVRFTLGSLLDTGTPPTPLAETFPVSRIDRWICSRLYSTVIQCDKGFESYELHTVTSALHSFWLHSLCDVYLECIKPVLKQDVKENEEKQIATAVLYHCVSISLRLLSPFMPFLTEELWQRLQPYSPNPTPAPSSVCVQPYPTASQLGHWHFPEEETDFPLVQEVVRVARSLRAQCHITKERPDLWAVCTADQAQTLHSFSHAICILGRITHLYLHCPQEDTSSLSFSPAPPPHERSTIGVTDHSVQLHLDVQSCSNNNKQTIVLSERREKLLFKLEQFLSRTRVPNYSEKVPDHIRQETGNKIAALEQELQSIEKQLLALEPVKKDSK</sequence>
<name>A0A7J6ACK3_AMEME</name>
<dbReference type="GO" id="GO:0005829">
    <property type="term" value="C:cytosol"/>
    <property type="evidence" value="ECO:0007669"/>
    <property type="project" value="TreeGrafter"/>
</dbReference>
<keyword evidence="6" id="KW-0030">Aminoacyl-tRNA synthetase</keyword>
<feature type="domain" description="Aminoacyl-tRNA synthetase class Ia" evidence="8">
    <location>
        <begin position="2"/>
        <end position="140"/>
    </location>
</feature>
<keyword evidence="2" id="KW-0436">Ligase</keyword>
<evidence type="ECO:0000256" key="2">
    <source>
        <dbReference type="ARBA" id="ARBA00022598"/>
    </source>
</evidence>
<dbReference type="GO" id="GO:0005524">
    <property type="term" value="F:ATP binding"/>
    <property type="evidence" value="ECO:0007669"/>
    <property type="project" value="UniProtKB-KW"/>
</dbReference>
<protein>
    <recommendedName>
        <fullName evidence="1">valine--tRNA ligase</fullName>
        <ecNumber evidence="1">6.1.1.9</ecNumber>
    </recommendedName>
    <alternativeName>
        <fullName evidence="7">Valyl-tRNA synthetase</fullName>
    </alternativeName>
</protein>
<evidence type="ECO:0000313" key="10">
    <source>
        <dbReference type="EMBL" id="KAF4080583.1"/>
    </source>
</evidence>
<dbReference type="CDD" id="cd07962">
    <property type="entry name" value="Anticodon_Ia_Val"/>
    <property type="match status" value="1"/>
</dbReference>
<keyword evidence="4" id="KW-0067">ATP-binding</keyword>
<dbReference type="SUPFAM" id="SSF52374">
    <property type="entry name" value="Nucleotidylyl transferase"/>
    <property type="match status" value="1"/>
</dbReference>
<keyword evidence="5" id="KW-0648">Protein biosynthesis</keyword>
<dbReference type="GO" id="GO:0004832">
    <property type="term" value="F:valine-tRNA ligase activity"/>
    <property type="evidence" value="ECO:0007669"/>
    <property type="project" value="UniProtKB-EC"/>
</dbReference>
<dbReference type="InterPro" id="IPR002300">
    <property type="entry name" value="aa-tRNA-synth_Ia"/>
</dbReference>
<dbReference type="PANTHER" id="PTHR11946:SF71">
    <property type="entry name" value="VALINE--TRNA LIGASE, MITOCHONDRIAL"/>
    <property type="match status" value="1"/>
</dbReference>
<dbReference type="Gene3D" id="3.40.50.620">
    <property type="entry name" value="HUPs"/>
    <property type="match status" value="1"/>
</dbReference>
<dbReference type="InterPro" id="IPR002303">
    <property type="entry name" value="Valyl-tRNA_ligase"/>
</dbReference>
<evidence type="ECO:0000259" key="8">
    <source>
        <dbReference type="Pfam" id="PF00133"/>
    </source>
</evidence>
<gene>
    <name evidence="10" type="ORF">AMELA_G00173000</name>
</gene>
<dbReference type="InterPro" id="IPR014729">
    <property type="entry name" value="Rossmann-like_a/b/a_fold"/>
</dbReference>
<evidence type="ECO:0000256" key="1">
    <source>
        <dbReference type="ARBA" id="ARBA00013169"/>
    </source>
</evidence>
<keyword evidence="3" id="KW-0547">Nucleotide-binding</keyword>
<dbReference type="EC" id="6.1.1.9" evidence="1"/>
<dbReference type="GO" id="GO:0006438">
    <property type="term" value="P:valyl-tRNA aminoacylation"/>
    <property type="evidence" value="ECO:0007669"/>
    <property type="project" value="InterPro"/>
</dbReference>